<dbReference type="EMBL" id="JAVHNS010000003">
    <property type="protein sequence ID" value="KAK6360301.1"/>
    <property type="molecule type" value="Genomic_DNA"/>
</dbReference>
<feature type="region of interest" description="Disordered" evidence="1">
    <location>
        <begin position="422"/>
        <end position="476"/>
    </location>
</feature>
<feature type="region of interest" description="Disordered" evidence="1">
    <location>
        <begin position="947"/>
        <end position="968"/>
    </location>
</feature>
<feature type="compositionally biased region" description="Polar residues" evidence="1">
    <location>
        <begin position="1070"/>
        <end position="1087"/>
    </location>
</feature>
<feature type="compositionally biased region" description="Polar residues" evidence="1">
    <location>
        <begin position="864"/>
        <end position="878"/>
    </location>
</feature>
<feature type="compositionally biased region" description="Polar residues" evidence="1">
    <location>
        <begin position="656"/>
        <end position="670"/>
    </location>
</feature>
<feature type="compositionally biased region" description="Low complexity" evidence="1">
    <location>
        <begin position="791"/>
        <end position="800"/>
    </location>
</feature>
<dbReference type="PANTHER" id="PTHR24216">
    <property type="entry name" value="PAXILLIN-RELATED"/>
    <property type="match status" value="1"/>
</dbReference>
<feature type="compositionally biased region" description="Low complexity" evidence="1">
    <location>
        <begin position="819"/>
        <end position="833"/>
    </location>
</feature>
<feature type="compositionally biased region" description="Basic and acidic residues" evidence="1">
    <location>
        <begin position="1209"/>
        <end position="1228"/>
    </location>
</feature>
<feature type="compositionally biased region" description="Basic and acidic residues" evidence="1">
    <location>
        <begin position="741"/>
        <end position="756"/>
    </location>
</feature>
<evidence type="ECO:0008006" key="4">
    <source>
        <dbReference type="Google" id="ProtNLM"/>
    </source>
</evidence>
<feature type="region of interest" description="Disordered" evidence="1">
    <location>
        <begin position="605"/>
        <end position="912"/>
    </location>
</feature>
<organism evidence="2 3">
    <name type="scientific">Orbilia blumenaviensis</name>
    <dbReference type="NCBI Taxonomy" id="1796055"/>
    <lineage>
        <taxon>Eukaryota</taxon>
        <taxon>Fungi</taxon>
        <taxon>Dikarya</taxon>
        <taxon>Ascomycota</taxon>
        <taxon>Pezizomycotina</taxon>
        <taxon>Orbiliomycetes</taxon>
        <taxon>Orbiliales</taxon>
        <taxon>Orbiliaceae</taxon>
        <taxon>Orbilia</taxon>
    </lineage>
</organism>
<name>A0AAV9VE97_9PEZI</name>
<proteinExistence type="predicted"/>
<evidence type="ECO:0000313" key="3">
    <source>
        <dbReference type="Proteomes" id="UP001373714"/>
    </source>
</evidence>
<evidence type="ECO:0000313" key="2">
    <source>
        <dbReference type="EMBL" id="KAK6360301.1"/>
    </source>
</evidence>
<keyword evidence="3" id="KW-1185">Reference proteome</keyword>
<feature type="compositionally biased region" description="Low complexity" evidence="1">
    <location>
        <begin position="879"/>
        <end position="898"/>
    </location>
</feature>
<feature type="compositionally biased region" description="Basic and acidic residues" evidence="1">
    <location>
        <begin position="1300"/>
        <end position="1338"/>
    </location>
</feature>
<gene>
    <name evidence="2" type="ORF">TWF730_006448</name>
</gene>
<feature type="compositionally biased region" description="Basic residues" evidence="1">
    <location>
        <begin position="448"/>
        <end position="458"/>
    </location>
</feature>
<feature type="region of interest" description="Disordered" evidence="1">
    <location>
        <begin position="1070"/>
        <end position="1433"/>
    </location>
</feature>
<feature type="compositionally biased region" description="Polar residues" evidence="1">
    <location>
        <begin position="1374"/>
        <end position="1390"/>
    </location>
</feature>
<feature type="compositionally biased region" description="Basic and acidic residues" evidence="1">
    <location>
        <begin position="1103"/>
        <end position="1121"/>
    </location>
</feature>
<feature type="compositionally biased region" description="Polar residues" evidence="1">
    <location>
        <begin position="1191"/>
        <end position="1208"/>
    </location>
</feature>
<comment type="caution">
    <text evidence="2">The sequence shown here is derived from an EMBL/GenBank/DDBJ whole genome shotgun (WGS) entry which is preliminary data.</text>
</comment>
<protein>
    <recommendedName>
        <fullName evidence="4">Titin</fullName>
    </recommendedName>
</protein>
<feature type="region of interest" description="Disordered" evidence="1">
    <location>
        <begin position="1537"/>
        <end position="1563"/>
    </location>
</feature>
<reference evidence="2 3" key="1">
    <citation type="submission" date="2019-10" db="EMBL/GenBank/DDBJ databases">
        <authorList>
            <person name="Palmer J.M."/>
        </authorList>
    </citation>
    <scope>NUCLEOTIDE SEQUENCE [LARGE SCALE GENOMIC DNA]</scope>
    <source>
        <strain evidence="2 3">TWF730</strain>
    </source>
</reference>
<feature type="compositionally biased region" description="Basic and acidic residues" evidence="1">
    <location>
        <begin position="1537"/>
        <end position="1557"/>
    </location>
</feature>
<sequence>MASNNVQQLIIARAEGGSRPKTRRIADDVILMHLPPGYEMTNKLKISSSVLPAHGELSVLYIDDPKHANELIELVNLRSASPLVNSIPPPRRNKPLPPHNEHPENIKFIGDLLDEDDEAHASHYRHVVSRIHEVMATGILKYVNSEHPDDKANIIPYLQYLGRASPVWEDRAKKLLIEEQRVLQQIIKEIRGGWQFLYYFLSSNKITAANWDRLVITSMAQTVGKSPILRDYHAIAYDVSIDNFVHGKVGETLLTQLDAWKCAPDAINPDSFRIDSPYMTSRKHPMQRLDELGEKFFRKLTNTHQSGEILYTRAVLCRSILITYFFQNFVSVWDDCILNGHIQGLKGIVPSYPKIVDRLREYMSHGSCPRENHPDFRNATKRFVHGENDIHPAPSKSAQILVVKASTLGEFTMVESRPLSEDSSGAIIKQGMESSTKASISKMEEKKRNRRDRRKQMRRATIGSVEERPAPGEPTTEAVIGILEPFSSEILVDTERQDFASGSSNRADDSLVIEPPKTVPFVNPQTRSLIEDLGIKGLDISKNTDSVTGGSGGVMEVAVDEKAPLPGPSVAGQNYSRNRAKKERRKARAANLIALQEIEQASLGAKKDVAVSPPTNNDALVVPKTKKSKKRKNSHPKAENLGLIQRAEEEKPTETDIFSNSPEKQIQPVPQEQVESKMPRRRRGNSQMPTAPGAAVAQTNEPVKMSPTKPDVDLYDDPEAIAAGIKASEEDESSWTKVGGKKHETSKAAKFMEKKGPRMPISHGHNAVFPTRDAPSRHAPPAHKPNPKPPAAQNKTAPTQGQAKPAPTQGKPKVDTPHGQAKAAPQAQVKAGPTQVQAKSSPAKAQVKAGPAQVQAKASPAKAQVSSGTTQSQVKSGNAQVQAKAGPAQGQAKIAAPQRQVKATPPQGQAKFTPAQVQVKIIPAQAQVKTAPPQAHIKSTPQIQIKAATPQGQVRAAPIQGQAKTTPQGQVKAVTHQSQVKVAISQSQVKVAPVQGQAKAASVQGQAKAAPVQGQAKAAHVKGQTKAAPVKGQAKVTPVQGQAKVAPVQGQCKIVPAKALIKVAPAQNEIKSVQSKANTTRSQSPPRQDTVKAAALVQMPSTKENEKPAGKAPRQKREARLPEFSSMEEFPILGTSTKPLIRQKDTRTTGEPSPDMTVELASEDESSAPPETVAVSTASEIKIGDQDSSKPKSQSVSVISPSRPAGQTKTEKNESRAVAESAKSKKDIPSVSKAATEATPEPPVIRSQSQSPQVKAPITEPTTPPVMPCETSNKEITIMAKDPVPTRALTKKERRALAKKAAEEKKTPKMSVKERAELRRSLESKKSPESSKETKDESSVIVDSQEEIPSVQSPSTEHLGKRVQSPGIKHPGEQVQSPSIEHLGTQSQSPAIVHAGNPADSTETPTPADEGISTVTTRSPGIVHPGTPSLLSTSPGIVHPGISEEPSLIVSPEPSIVQVTKDVGTATSEVGGPTMDSSNNLDPDGDLDPDIIELPRYPPLGEVPLLSGVRNGQKFKVVAGHDAARLLRGKYITIPKIPKDQKSGAKSPEGPHPRVEEIVDDEIDRPATVPIYVDSRHRLPSSVGRAG</sequence>
<accession>A0AAV9VE97</accession>
<feature type="compositionally biased region" description="Basic residues" evidence="1">
    <location>
        <begin position="624"/>
        <end position="635"/>
    </location>
</feature>
<dbReference type="Proteomes" id="UP001373714">
    <property type="component" value="Unassembled WGS sequence"/>
</dbReference>
<evidence type="ECO:0000256" key="1">
    <source>
        <dbReference type="SAM" id="MobiDB-lite"/>
    </source>
</evidence>